<evidence type="ECO:0000256" key="4">
    <source>
        <dbReference type="ARBA" id="ARBA00023157"/>
    </source>
</evidence>
<dbReference type="PROSITE" id="PS51352">
    <property type="entry name" value="THIOREDOXIN_2"/>
    <property type="match status" value="1"/>
</dbReference>
<evidence type="ECO:0000313" key="8">
    <source>
        <dbReference type="Proteomes" id="UP000549695"/>
    </source>
</evidence>
<evidence type="ECO:0000256" key="3">
    <source>
        <dbReference type="ARBA" id="ARBA00023002"/>
    </source>
</evidence>
<keyword evidence="8" id="KW-1185">Reference proteome</keyword>
<organism evidence="7 8">
    <name type="scientific">Pseudonocardia alni</name>
    <name type="common">Amycolata alni</name>
    <dbReference type="NCBI Taxonomy" id="33907"/>
    <lineage>
        <taxon>Bacteria</taxon>
        <taxon>Bacillati</taxon>
        <taxon>Actinomycetota</taxon>
        <taxon>Actinomycetes</taxon>
        <taxon>Pseudonocardiales</taxon>
        <taxon>Pseudonocardiaceae</taxon>
        <taxon>Pseudonocardia</taxon>
    </lineage>
</organism>
<sequence length="188" mass="20645">MLILPCAGHDEEAAISLDPPVGPYDHVLGPPEAELTLVEYGDFECPYCRDAAPVLEEVRDRFEGRLRFAFRHFPLHEVHPHAIAAALAAEMAGFDGRFWEMHDTLFAPGPPRLRQDDLREHAVAAGVRPDRVVWPATRLAEDRVEAGFNAAVRSGVRGTPTLFVNGEQYRGDVTVAALTAALDPGLRS</sequence>
<evidence type="ECO:0000256" key="5">
    <source>
        <dbReference type="ARBA" id="ARBA00023284"/>
    </source>
</evidence>
<dbReference type="Proteomes" id="UP000549695">
    <property type="component" value="Unassembled WGS sequence"/>
</dbReference>
<dbReference type="EMBL" id="JACCCZ010000001">
    <property type="protein sequence ID" value="NYG04068.1"/>
    <property type="molecule type" value="Genomic_DNA"/>
</dbReference>
<comment type="similarity">
    <text evidence="1">Belongs to the thioredoxin family. DsbA subfamily.</text>
</comment>
<dbReference type="Gene3D" id="3.40.30.10">
    <property type="entry name" value="Glutaredoxin"/>
    <property type="match status" value="1"/>
</dbReference>
<dbReference type="GeneID" id="98054040"/>
<evidence type="ECO:0000256" key="1">
    <source>
        <dbReference type="ARBA" id="ARBA00005791"/>
    </source>
</evidence>
<keyword evidence="3" id="KW-0560">Oxidoreductase</keyword>
<keyword evidence="2" id="KW-0732">Signal</keyword>
<proteinExistence type="inferred from homology"/>
<name>A0A852W4L5_PSEA5</name>
<dbReference type="PANTHER" id="PTHR13887:SF14">
    <property type="entry name" value="DISULFIDE BOND FORMATION PROTEIN D"/>
    <property type="match status" value="1"/>
</dbReference>
<accession>A0A852W4L5</accession>
<keyword evidence="5" id="KW-0676">Redox-active center</keyword>
<dbReference type="Pfam" id="PF13462">
    <property type="entry name" value="Thioredoxin_4"/>
    <property type="match status" value="1"/>
</dbReference>
<comment type="caution">
    <text evidence="7">The sequence shown here is derived from an EMBL/GenBank/DDBJ whole genome shotgun (WGS) entry which is preliminary data.</text>
</comment>
<dbReference type="InterPro" id="IPR036249">
    <property type="entry name" value="Thioredoxin-like_sf"/>
</dbReference>
<protein>
    <submittedName>
        <fullName evidence="7">Protein-disulfide isomerase</fullName>
    </submittedName>
</protein>
<dbReference type="InterPro" id="IPR013766">
    <property type="entry name" value="Thioredoxin_domain"/>
</dbReference>
<dbReference type="AlphaFoldDB" id="A0A852W4L5"/>
<gene>
    <name evidence="7" type="ORF">HDA37_004353</name>
</gene>
<reference evidence="7 8" key="1">
    <citation type="submission" date="2020-07" db="EMBL/GenBank/DDBJ databases">
        <title>Sequencing the genomes of 1000 actinobacteria strains.</title>
        <authorList>
            <person name="Klenk H.-P."/>
        </authorList>
    </citation>
    <scope>NUCLEOTIDE SEQUENCE [LARGE SCALE GENOMIC DNA]</scope>
    <source>
        <strain evidence="7 8">DSM 44749</strain>
    </source>
</reference>
<evidence type="ECO:0000259" key="6">
    <source>
        <dbReference type="PROSITE" id="PS51352"/>
    </source>
</evidence>
<keyword evidence="4" id="KW-1015">Disulfide bond</keyword>
<feature type="domain" description="Thioredoxin" evidence="6">
    <location>
        <begin position="2"/>
        <end position="187"/>
    </location>
</feature>
<dbReference type="SUPFAM" id="SSF52833">
    <property type="entry name" value="Thioredoxin-like"/>
    <property type="match status" value="1"/>
</dbReference>
<dbReference type="GO" id="GO:0016853">
    <property type="term" value="F:isomerase activity"/>
    <property type="evidence" value="ECO:0007669"/>
    <property type="project" value="UniProtKB-KW"/>
</dbReference>
<evidence type="ECO:0000313" key="7">
    <source>
        <dbReference type="EMBL" id="NYG04068.1"/>
    </source>
</evidence>
<keyword evidence="7" id="KW-0413">Isomerase</keyword>
<dbReference type="GO" id="GO:0016491">
    <property type="term" value="F:oxidoreductase activity"/>
    <property type="evidence" value="ECO:0007669"/>
    <property type="project" value="UniProtKB-KW"/>
</dbReference>
<dbReference type="RefSeq" id="WP_312888846.1">
    <property type="nucleotide sequence ID" value="NZ_BAAAJZ010000003.1"/>
</dbReference>
<dbReference type="InterPro" id="IPR012336">
    <property type="entry name" value="Thioredoxin-like_fold"/>
</dbReference>
<evidence type="ECO:0000256" key="2">
    <source>
        <dbReference type="ARBA" id="ARBA00022729"/>
    </source>
</evidence>
<dbReference type="PANTHER" id="PTHR13887">
    <property type="entry name" value="GLUTATHIONE S-TRANSFERASE KAPPA"/>
    <property type="match status" value="1"/>
</dbReference>